<dbReference type="AlphaFoldDB" id="A0ABD2QBI6"/>
<dbReference type="EMBL" id="JBJKFK010000461">
    <property type="protein sequence ID" value="KAL3316929.1"/>
    <property type="molecule type" value="Genomic_DNA"/>
</dbReference>
<protein>
    <submittedName>
        <fullName evidence="1">Uncharacterized protein</fullName>
    </submittedName>
</protein>
<name>A0ABD2QBI6_9PLAT</name>
<reference evidence="1 2" key="1">
    <citation type="submission" date="2024-11" db="EMBL/GenBank/DDBJ databases">
        <title>Adaptive evolution of stress response genes in parasites aligns with host niche diversity.</title>
        <authorList>
            <person name="Hahn C."/>
            <person name="Resl P."/>
        </authorList>
    </citation>
    <scope>NUCLEOTIDE SEQUENCE [LARGE SCALE GENOMIC DNA]</scope>
    <source>
        <strain evidence="1">EGGRZ-B1_66</strain>
        <tissue evidence="1">Body</tissue>
    </source>
</reference>
<feature type="non-terminal residue" evidence="1">
    <location>
        <position position="1"/>
    </location>
</feature>
<proteinExistence type="predicted"/>
<dbReference type="Proteomes" id="UP001626550">
    <property type="component" value="Unassembled WGS sequence"/>
</dbReference>
<sequence length="119" mass="13738">IEGKETGEKSEPAIPWNQLKRYADYNEKLDPDHPDNIDCKRLKVSANLSETEYKTCFETFAKKFISHDGLFLLEMTNSNSGYIVTCKLVSELWKQFLSENYEPDPESAKLQNVNISKEN</sequence>
<gene>
    <name evidence="1" type="ORF">Ciccas_004417</name>
</gene>
<keyword evidence="2" id="KW-1185">Reference proteome</keyword>
<evidence type="ECO:0000313" key="1">
    <source>
        <dbReference type="EMBL" id="KAL3316929.1"/>
    </source>
</evidence>
<evidence type="ECO:0000313" key="2">
    <source>
        <dbReference type="Proteomes" id="UP001626550"/>
    </source>
</evidence>
<accession>A0ABD2QBI6</accession>
<organism evidence="1 2">
    <name type="scientific">Cichlidogyrus casuarinus</name>
    <dbReference type="NCBI Taxonomy" id="1844966"/>
    <lineage>
        <taxon>Eukaryota</taxon>
        <taxon>Metazoa</taxon>
        <taxon>Spiralia</taxon>
        <taxon>Lophotrochozoa</taxon>
        <taxon>Platyhelminthes</taxon>
        <taxon>Monogenea</taxon>
        <taxon>Monopisthocotylea</taxon>
        <taxon>Dactylogyridea</taxon>
        <taxon>Ancyrocephalidae</taxon>
        <taxon>Cichlidogyrus</taxon>
    </lineage>
</organism>
<comment type="caution">
    <text evidence="1">The sequence shown here is derived from an EMBL/GenBank/DDBJ whole genome shotgun (WGS) entry which is preliminary data.</text>
</comment>